<dbReference type="OrthoDB" id="9811743at2"/>
<feature type="domain" description="NAD-dependent epimerase/dehydratase" evidence="2">
    <location>
        <begin position="3"/>
        <end position="241"/>
    </location>
</feature>
<dbReference type="AlphaFoldDB" id="A0A081BIA2"/>
<comment type="caution">
    <text evidence="3">The sequence shown here is derived from an EMBL/GenBank/DDBJ whole genome shotgun (WGS) entry which is preliminary data.</text>
</comment>
<evidence type="ECO:0000313" key="3">
    <source>
        <dbReference type="EMBL" id="GAK47770.1"/>
    </source>
</evidence>
<dbReference type="InterPro" id="IPR036291">
    <property type="entry name" value="NAD(P)-bd_dom_sf"/>
</dbReference>
<keyword evidence="4" id="KW-1185">Reference proteome</keyword>
<sequence>MKALVTGGAGFIGSHLVDHLVSEGLDVVVVDNLSMGDLHNIKHQDEVTIYVEDVRNEKFMQQLLQEEQPDYIYFLAAVASVADSIERPAETHSVNQTAVFNMLEYIRKTNLPIKQFLFTSSAAVYGNLPELPKKEDSRVDPLSPYAIDKYATERFVLAYGELYDLPTVCVRFFNVYGPGQNPSSPYSGVLSILTDCLQNNKPFTLYGDGSQTRDFVYVEDVIQALWLITKSKTAHEVFNIANGNETSLNSIIETYEKVAGISLKVKMMPGRDGEVKRSVANIGKLVKLGYTTKWSLESGLNKYWEGAQQSETSRN</sequence>
<dbReference type="PANTHER" id="PTHR43000">
    <property type="entry name" value="DTDP-D-GLUCOSE 4,6-DEHYDRATASE-RELATED"/>
    <property type="match status" value="1"/>
</dbReference>
<evidence type="ECO:0000259" key="2">
    <source>
        <dbReference type="Pfam" id="PF01370"/>
    </source>
</evidence>
<dbReference type="Proteomes" id="UP000028700">
    <property type="component" value="Unassembled WGS sequence"/>
</dbReference>
<proteinExistence type="inferred from homology"/>
<evidence type="ECO:0000313" key="4">
    <source>
        <dbReference type="Proteomes" id="UP000028700"/>
    </source>
</evidence>
<dbReference type="RefSeq" id="WP_034527461.1">
    <property type="nucleotide sequence ID" value="NZ_BBAZ01000010.1"/>
</dbReference>
<organism evidence="3 4">
    <name type="scientific">Secundilactobacillus oryzae JCM 18671</name>
    <dbReference type="NCBI Taxonomy" id="1291743"/>
    <lineage>
        <taxon>Bacteria</taxon>
        <taxon>Bacillati</taxon>
        <taxon>Bacillota</taxon>
        <taxon>Bacilli</taxon>
        <taxon>Lactobacillales</taxon>
        <taxon>Lactobacillaceae</taxon>
        <taxon>Secundilactobacillus</taxon>
    </lineage>
</organism>
<dbReference type="EMBL" id="BBJM01000012">
    <property type="protein sequence ID" value="GAK47770.1"/>
    <property type="molecule type" value="Genomic_DNA"/>
</dbReference>
<reference evidence="3" key="1">
    <citation type="journal article" date="2014" name="Genome Announc.">
        <title>Draft Genome Sequence of Lactobacillus oryzae Strain SG293T.</title>
        <authorList>
            <person name="Tanizawa Y."/>
            <person name="Fujisawa T."/>
            <person name="Mochizuki T."/>
            <person name="Kaminuma E."/>
            <person name="Nakamura Y."/>
            <person name="Tohno M."/>
        </authorList>
    </citation>
    <scope>NUCLEOTIDE SEQUENCE [LARGE SCALE GENOMIC DNA]</scope>
    <source>
        <strain evidence="3">SG293</strain>
    </source>
</reference>
<dbReference type="InterPro" id="IPR001509">
    <property type="entry name" value="Epimerase_deHydtase"/>
</dbReference>
<gene>
    <name evidence="3" type="ORF">LOSG293_120070</name>
</gene>
<evidence type="ECO:0000256" key="1">
    <source>
        <dbReference type="ARBA" id="ARBA00007637"/>
    </source>
</evidence>
<dbReference type="Pfam" id="PF01370">
    <property type="entry name" value="Epimerase"/>
    <property type="match status" value="1"/>
</dbReference>
<comment type="similarity">
    <text evidence="1">Belongs to the NAD(P)-dependent epimerase/dehydratase family.</text>
</comment>
<protein>
    <submittedName>
        <fullName evidence="3">UDP-glucose 4-epimerase</fullName>
    </submittedName>
</protein>
<dbReference type="Gene3D" id="3.40.50.720">
    <property type="entry name" value="NAD(P)-binding Rossmann-like Domain"/>
    <property type="match status" value="1"/>
</dbReference>
<dbReference type="SUPFAM" id="SSF51735">
    <property type="entry name" value="NAD(P)-binding Rossmann-fold domains"/>
    <property type="match status" value="1"/>
</dbReference>
<name>A0A081BIA2_9LACO</name>
<dbReference type="STRING" id="1291743.LOSG293_120070"/>
<dbReference type="eggNOG" id="COG0451">
    <property type="taxonomic scope" value="Bacteria"/>
</dbReference>
<accession>A0A081BIA2</accession>